<dbReference type="InterPro" id="IPR012347">
    <property type="entry name" value="Ferritin-like"/>
</dbReference>
<dbReference type="Gene3D" id="1.20.1260.10">
    <property type="match status" value="1"/>
</dbReference>
<sequence length="222" mass="25173">MKFKIKFLVVVIAAFVSCKNNNKAATKTEESETVKRSTEPVDSSQAKVSSPEVQDYKDRLHNIVERMNKGFANVQTTGNPEDDFSKLMITNQFAGIEMCELHLKAGSDTIMKALAKKKLAFLKKQEEIFHNYQFNSPTGYRPPVKKNVPRIKHLEIVDASDKDAVFAQILSEYNQNTIDLAKSYLESGTNTSMKSAAQTIIQNFSRELQQMKQYITKYTSNN</sequence>
<evidence type="ECO:0000313" key="3">
    <source>
        <dbReference type="EMBL" id="QEC56610.1"/>
    </source>
</evidence>
<feature type="compositionally biased region" description="Basic and acidic residues" evidence="1">
    <location>
        <begin position="26"/>
        <end position="39"/>
    </location>
</feature>
<evidence type="ECO:0000313" key="4">
    <source>
        <dbReference type="Proteomes" id="UP000321204"/>
    </source>
</evidence>
<keyword evidence="4" id="KW-1185">Reference proteome</keyword>
<feature type="domain" description="DUF305" evidence="2">
    <location>
        <begin position="150"/>
        <end position="214"/>
    </location>
</feature>
<reference evidence="3 4" key="1">
    <citation type="journal article" date="2015" name="Int. J. Syst. Evol. Microbiol.">
        <title>Flavisolibacter ginsenosidimutans sp. nov., with ginsenoside-converting activity isolated from soil used for cultivating ginseng.</title>
        <authorList>
            <person name="Zhao Y."/>
            <person name="Liu Q."/>
            <person name="Kang M.S."/>
            <person name="Jin F."/>
            <person name="Yu H."/>
            <person name="Im W.T."/>
        </authorList>
    </citation>
    <scope>NUCLEOTIDE SEQUENCE [LARGE SCALE GENOMIC DNA]</scope>
    <source>
        <strain evidence="3 4">Gsoil 636</strain>
    </source>
</reference>
<dbReference type="Proteomes" id="UP000321204">
    <property type="component" value="Chromosome"/>
</dbReference>
<dbReference type="PROSITE" id="PS51257">
    <property type="entry name" value="PROKAR_LIPOPROTEIN"/>
    <property type="match status" value="1"/>
</dbReference>
<accession>A0A5B8UKR4</accession>
<dbReference type="InterPro" id="IPR005183">
    <property type="entry name" value="DUF305_CopM-like"/>
</dbReference>
<name>A0A5B8UKR4_9BACT</name>
<feature type="region of interest" description="Disordered" evidence="1">
    <location>
        <begin position="26"/>
        <end position="51"/>
    </location>
</feature>
<dbReference type="EMBL" id="CP042433">
    <property type="protein sequence ID" value="QEC56610.1"/>
    <property type="molecule type" value="Genomic_DNA"/>
</dbReference>
<dbReference type="AlphaFoldDB" id="A0A5B8UKR4"/>
<evidence type="ECO:0000259" key="2">
    <source>
        <dbReference type="Pfam" id="PF03713"/>
    </source>
</evidence>
<organism evidence="3 4">
    <name type="scientific">Flavisolibacter ginsenosidimutans</name>
    <dbReference type="NCBI Taxonomy" id="661481"/>
    <lineage>
        <taxon>Bacteria</taxon>
        <taxon>Pseudomonadati</taxon>
        <taxon>Bacteroidota</taxon>
        <taxon>Chitinophagia</taxon>
        <taxon>Chitinophagales</taxon>
        <taxon>Chitinophagaceae</taxon>
        <taxon>Flavisolibacter</taxon>
    </lineage>
</organism>
<protein>
    <submittedName>
        <fullName evidence="3">DUF305 domain-containing protein</fullName>
    </submittedName>
</protein>
<dbReference type="KEGG" id="fgg:FSB75_12135"/>
<dbReference type="RefSeq" id="WP_146787687.1">
    <property type="nucleotide sequence ID" value="NZ_BAABIO010000005.1"/>
</dbReference>
<evidence type="ECO:0000256" key="1">
    <source>
        <dbReference type="SAM" id="MobiDB-lite"/>
    </source>
</evidence>
<dbReference type="OrthoDB" id="8603558at2"/>
<gene>
    <name evidence="3" type="ORF">FSB75_12135</name>
</gene>
<proteinExistence type="predicted"/>
<dbReference type="Pfam" id="PF03713">
    <property type="entry name" value="DUF305"/>
    <property type="match status" value="1"/>
</dbReference>
<feature type="compositionally biased region" description="Polar residues" evidence="1">
    <location>
        <begin position="40"/>
        <end position="51"/>
    </location>
</feature>